<keyword evidence="3" id="KW-0808">Transferase</keyword>
<dbReference type="GO" id="GO:0042558">
    <property type="term" value="P:pteridine-containing compound metabolic process"/>
    <property type="evidence" value="ECO:0007669"/>
    <property type="project" value="InterPro"/>
</dbReference>
<dbReference type="PANTHER" id="PTHR45833">
    <property type="entry name" value="METHIONINE SYNTHASE"/>
    <property type="match status" value="1"/>
</dbReference>
<organism evidence="5">
    <name type="scientific">marine metagenome</name>
    <dbReference type="NCBI Taxonomy" id="408172"/>
    <lineage>
        <taxon>unclassified sequences</taxon>
        <taxon>metagenomes</taxon>
        <taxon>ecological metagenomes</taxon>
    </lineage>
</organism>
<gene>
    <name evidence="5" type="ORF">METZ01_LOCUS122245</name>
</gene>
<dbReference type="GO" id="GO:0005829">
    <property type="term" value="C:cytosol"/>
    <property type="evidence" value="ECO:0007669"/>
    <property type="project" value="TreeGrafter"/>
</dbReference>
<sequence>MSRVIDNADQFIVIGENIHATRVVKRGGVRGHVYEDGTEAVKYKVGGDQRFVTVPEHFIGTQPYEQGNLKHFMIAMWQGLNGTSDESDQGKDYIRYEVERQINAGSHYLDLNVDESSYRLLEQKQTMEWVVKFVESVSAVPPSVDSSNAEIIEVGLSAYGGSQGRPMLNSIALERPEAIDMALKYDARAIVMASNEVGMPSDSDERVENVGRILEMALTKGMAKEDIFVDPLFFPIAVDSNYGRHALDAISRIRADFGDQIHIAGGMSNVSFGIPKRRLVNDVFLYLAIEAGADSGIVDPMTTSAARSLNIDLESKPVELAMELLQGNDDFAMKYITAFRDGDLD</sequence>
<name>A0A381XY93_9ZZZZ</name>
<dbReference type="GO" id="GO:0032259">
    <property type="term" value="P:methylation"/>
    <property type="evidence" value="ECO:0007669"/>
    <property type="project" value="UniProtKB-KW"/>
</dbReference>
<evidence type="ECO:0000313" key="5">
    <source>
        <dbReference type="EMBL" id="SVA69391.1"/>
    </source>
</evidence>
<proteinExistence type="inferred from homology"/>
<dbReference type="AlphaFoldDB" id="A0A381XY93"/>
<evidence type="ECO:0000256" key="2">
    <source>
        <dbReference type="ARBA" id="ARBA00022603"/>
    </source>
</evidence>
<evidence type="ECO:0000259" key="4">
    <source>
        <dbReference type="PROSITE" id="PS50972"/>
    </source>
</evidence>
<dbReference type="EMBL" id="UINC01016714">
    <property type="protein sequence ID" value="SVA69391.1"/>
    <property type="molecule type" value="Genomic_DNA"/>
</dbReference>
<keyword evidence="2" id="KW-0489">Methyltransferase</keyword>
<comment type="similarity">
    <text evidence="1">Belongs to the vitamin-B12 dependent methionine synthase family.</text>
</comment>
<dbReference type="Pfam" id="PF00809">
    <property type="entry name" value="Pterin_bind"/>
    <property type="match status" value="1"/>
</dbReference>
<dbReference type="SUPFAM" id="SSF51717">
    <property type="entry name" value="Dihydropteroate synthetase-like"/>
    <property type="match status" value="1"/>
</dbReference>
<dbReference type="InterPro" id="IPR050554">
    <property type="entry name" value="Met_Synthase/Corrinoid"/>
</dbReference>
<evidence type="ECO:0000256" key="1">
    <source>
        <dbReference type="ARBA" id="ARBA00010398"/>
    </source>
</evidence>
<dbReference type="InterPro" id="IPR011005">
    <property type="entry name" value="Dihydropteroate_synth-like_sf"/>
</dbReference>
<protein>
    <recommendedName>
        <fullName evidence="4">Pterin-binding domain-containing protein</fullName>
    </recommendedName>
</protein>
<dbReference type="PROSITE" id="PS50972">
    <property type="entry name" value="PTERIN_BINDING"/>
    <property type="match status" value="1"/>
</dbReference>
<reference evidence="5" key="1">
    <citation type="submission" date="2018-05" db="EMBL/GenBank/DDBJ databases">
        <authorList>
            <person name="Lanie J.A."/>
            <person name="Ng W.-L."/>
            <person name="Kazmierczak K.M."/>
            <person name="Andrzejewski T.M."/>
            <person name="Davidsen T.M."/>
            <person name="Wayne K.J."/>
            <person name="Tettelin H."/>
            <person name="Glass J.I."/>
            <person name="Rusch D."/>
            <person name="Podicherti R."/>
            <person name="Tsui H.-C.T."/>
            <person name="Winkler M.E."/>
        </authorList>
    </citation>
    <scope>NUCLEOTIDE SEQUENCE</scope>
</reference>
<feature type="domain" description="Pterin-binding" evidence="4">
    <location>
        <begin position="71"/>
        <end position="326"/>
    </location>
</feature>
<accession>A0A381XY93</accession>
<dbReference type="InterPro" id="IPR000489">
    <property type="entry name" value="Pterin-binding_dom"/>
</dbReference>
<dbReference type="Gene3D" id="3.20.20.20">
    <property type="entry name" value="Dihydropteroate synthase-like"/>
    <property type="match status" value="1"/>
</dbReference>
<dbReference type="GO" id="GO:0008705">
    <property type="term" value="F:methionine synthase activity"/>
    <property type="evidence" value="ECO:0007669"/>
    <property type="project" value="TreeGrafter"/>
</dbReference>
<evidence type="ECO:0000256" key="3">
    <source>
        <dbReference type="ARBA" id="ARBA00022679"/>
    </source>
</evidence>